<sequence length="158" mass="18584">MCYFSLRRSYSLAALVFAGGMLVTGMAHADSASEAKRQQLMQQVNEVDKEFQTQQTQLNEQFNQYLKDVGQRFQKLSDWDSDQQYAIGKKCEQLDRQGDTAECQKLQQQHFAEHQQKDQQLTQERQQHQEQYDQQHDELSHQAMLKERALNEQISQLN</sequence>
<comment type="caution">
    <text evidence="3">The sequence shown here is derived from an EMBL/GenBank/DDBJ whole genome shotgun (WGS) entry which is preliminary data.</text>
</comment>
<feature type="chain" id="PRO_5005597901" evidence="2">
    <location>
        <begin position="30"/>
        <end position="158"/>
    </location>
</feature>
<evidence type="ECO:0000256" key="1">
    <source>
        <dbReference type="SAM" id="MobiDB-lite"/>
    </source>
</evidence>
<feature type="signal peptide" evidence="2">
    <location>
        <begin position="1"/>
        <end position="29"/>
    </location>
</feature>
<name>A0A0M0ECG6_KOMEU</name>
<keyword evidence="4" id="KW-1185">Reference proteome</keyword>
<keyword evidence="2" id="KW-0732">Signal</keyword>
<feature type="region of interest" description="Disordered" evidence="1">
    <location>
        <begin position="112"/>
        <end position="139"/>
    </location>
</feature>
<proteinExistence type="predicted"/>
<dbReference type="RefSeq" id="WP_053324113.1">
    <property type="nucleotide sequence ID" value="NZ_LHUQ01000052.1"/>
</dbReference>
<dbReference type="EMBL" id="LHUQ01000052">
    <property type="protein sequence ID" value="KON62952.1"/>
    <property type="molecule type" value="Genomic_DNA"/>
</dbReference>
<gene>
    <name evidence="3" type="ORF">KOEU_35440</name>
</gene>
<evidence type="ECO:0000256" key="2">
    <source>
        <dbReference type="SAM" id="SignalP"/>
    </source>
</evidence>
<dbReference type="Proteomes" id="UP000037566">
    <property type="component" value="Unassembled WGS sequence"/>
</dbReference>
<reference evidence="3" key="1">
    <citation type="submission" date="2015-08" db="EMBL/GenBank/DDBJ databases">
        <title>Draft genome sequence of Komagataeibacter europaeus CECT 8546 a cellulose producer strain from vinegar produced by the traditional method.</title>
        <authorList>
            <person name="Poehlein A."/>
            <person name="Valera M.J."/>
            <person name="Haack F.S."/>
            <person name="Mas A."/>
            <person name="Daniel R."/>
            <person name="Streit W.R."/>
            <person name="Mateo E."/>
        </authorList>
    </citation>
    <scope>NUCLEOTIDE SEQUENCE [LARGE SCALE GENOMIC DNA]</scope>
    <source>
        <strain evidence="3">CECT 8546</strain>
    </source>
</reference>
<evidence type="ECO:0000313" key="3">
    <source>
        <dbReference type="EMBL" id="KON62952.1"/>
    </source>
</evidence>
<dbReference type="AlphaFoldDB" id="A0A0M0ECG6"/>
<protein>
    <submittedName>
        <fullName evidence="3">Uncharacterized protein</fullName>
    </submittedName>
</protein>
<feature type="compositionally biased region" description="Basic and acidic residues" evidence="1">
    <location>
        <begin position="125"/>
        <end position="139"/>
    </location>
</feature>
<dbReference type="PATRIC" id="fig|33995.3.peg.3931"/>
<evidence type="ECO:0000313" key="4">
    <source>
        <dbReference type="Proteomes" id="UP000037566"/>
    </source>
</evidence>
<organism evidence="3 4">
    <name type="scientific">Komagataeibacter europaeus</name>
    <name type="common">Gluconacetobacter europaeus</name>
    <dbReference type="NCBI Taxonomy" id="33995"/>
    <lineage>
        <taxon>Bacteria</taxon>
        <taxon>Pseudomonadati</taxon>
        <taxon>Pseudomonadota</taxon>
        <taxon>Alphaproteobacteria</taxon>
        <taxon>Acetobacterales</taxon>
        <taxon>Acetobacteraceae</taxon>
        <taxon>Komagataeibacter</taxon>
    </lineage>
</organism>
<accession>A0A0M0ECG6</accession>